<comment type="similarity">
    <text evidence="11 13">Belongs to the DnaJ family.</text>
</comment>
<proteinExistence type="inferred from homology"/>
<dbReference type="SMART" id="SM00271">
    <property type="entry name" value="DnaJ"/>
    <property type="match status" value="1"/>
</dbReference>
<dbReference type="CDD" id="cd06257">
    <property type="entry name" value="DnaJ"/>
    <property type="match status" value="1"/>
</dbReference>
<dbReference type="EMBL" id="SMAB01000003">
    <property type="protein sequence ID" value="TCS83743.1"/>
    <property type="molecule type" value="Genomic_DNA"/>
</dbReference>
<comment type="domain">
    <text evidence="13">The J domain is necessary and sufficient to stimulate DnaK ATPase activity. Zinc center 1 plays an important role in the autonomous, DnaK-independent chaperone activity of DnaJ. Zinc center 2 is essential for interaction with DnaK and for DnaJ activity.</text>
</comment>
<dbReference type="Pfam" id="PF00684">
    <property type="entry name" value="DnaJ_CXXCXGXG"/>
    <property type="match status" value="1"/>
</dbReference>
<dbReference type="AlphaFoldDB" id="A0A4R3KLL8"/>
<keyword evidence="4 13" id="KW-0235">DNA replication</keyword>
<comment type="cofactor">
    <cofactor evidence="13">
        <name>Zn(2+)</name>
        <dbReference type="ChEBI" id="CHEBI:29105"/>
    </cofactor>
    <text evidence="13">Binds 2 Zn(2+) ions per monomer.</text>
</comment>
<dbReference type="SUPFAM" id="SSF49493">
    <property type="entry name" value="HSP40/DnaJ peptide-binding domain"/>
    <property type="match status" value="2"/>
</dbReference>
<evidence type="ECO:0000256" key="8">
    <source>
        <dbReference type="ARBA" id="ARBA00022833"/>
    </source>
</evidence>
<dbReference type="GO" id="GO:0031072">
    <property type="term" value="F:heat shock protein binding"/>
    <property type="evidence" value="ECO:0007669"/>
    <property type="project" value="InterPro"/>
</dbReference>
<evidence type="ECO:0000313" key="18">
    <source>
        <dbReference type="Proteomes" id="UP000295788"/>
    </source>
</evidence>
<evidence type="ECO:0000256" key="4">
    <source>
        <dbReference type="ARBA" id="ARBA00022705"/>
    </source>
</evidence>
<dbReference type="GO" id="GO:0042026">
    <property type="term" value="P:protein refolding"/>
    <property type="evidence" value="ECO:0007669"/>
    <property type="project" value="TreeGrafter"/>
</dbReference>
<evidence type="ECO:0000256" key="13">
    <source>
        <dbReference type="HAMAP-Rule" id="MF_01152"/>
    </source>
</evidence>
<feature type="domain" description="CR-type" evidence="16">
    <location>
        <begin position="135"/>
        <end position="217"/>
    </location>
</feature>
<dbReference type="GO" id="GO:0009408">
    <property type="term" value="P:response to heat"/>
    <property type="evidence" value="ECO:0007669"/>
    <property type="project" value="InterPro"/>
</dbReference>
<keyword evidence="18" id="KW-1185">Reference proteome</keyword>
<dbReference type="FunFam" id="2.60.260.20:FF:000009">
    <property type="entry name" value="Putative Mitochondrial DnaJ chaperone"/>
    <property type="match status" value="1"/>
</dbReference>
<feature type="repeat" description="CXXCXGXG motif" evidence="13">
    <location>
        <begin position="191"/>
        <end position="198"/>
    </location>
</feature>
<protein>
    <recommendedName>
        <fullName evidence="12 13">Chaperone protein DnaJ</fullName>
    </recommendedName>
</protein>
<dbReference type="Pfam" id="PF00226">
    <property type="entry name" value="DnaJ"/>
    <property type="match status" value="1"/>
</dbReference>
<dbReference type="GO" id="GO:0006260">
    <property type="term" value="P:DNA replication"/>
    <property type="evidence" value="ECO:0007669"/>
    <property type="project" value="UniProtKB-KW"/>
</dbReference>
<feature type="repeat" description="CXXCXGXG motif" evidence="13">
    <location>
        <begin position="148"/>
        <end position="155"/>
    </location>
</feature>
<dbReference type="HAMAP" id="MF_01152">
    <property type="entry name" value="DnaJ"/>
    <property type="match status" value="1"/>
</dbReference>
<evidence type="ECO:0000256" key="10">
    <source>
        <dbReference type="ARBA" id="ARBA00023186"/>
    </source>
</evidence>
<dbReference type="GO" id="GO:0005524">
    <property type="term" value="F:ATP binding"/>
    <property type="evidence" value="ECO:0007669"/>
    <property type="project" value="InterPro"/>
</dbReference>
<dbReference type="PROSITE" id="PS00636">
    <property type="entry name" value="DNAJ_1"/>
    <property type="match status" value="1"/>
</dbReference>
<dbReference type="PROSITE" id="PS50076">
    <property type="entry name" value="DNAJ_2"/>
    <property type="match status" value="1"/>
</dbReference>
<dbReference type="GO" id="GO:0051082">
    <property type="term" value="F:unfolded protein binding"/>
    <property type="evidence" value="ECO:0007669"/>
    <property type="project" value="UniProtKB-UniRule"/>
</dbReference>
<evidence type="ECO:0000256" key="3">
    <source>
        <dbReference type="ARBA" id="ARBA00022490"/>
    </source>
</evidence>
<dbReference type="PANTHER" id="PTHR43096:SF48">
    <property type="entry name" value="CHAPERONE PROTEIN DNAJ"/>
    <property type="match status" value="1"/>
</dbReference>
<feature type="binding site" evidence="13">
    <location>
        <position position="194"/>
    </location>
    <ligand>
        <name>Zn(2+)</name>
        <dbReference type="ChEBI" id="CHEBI:29105"/>
        <label>2</label>
    </ligand>
</feature>
<dbReference type="Pfam" id="PF01556">
    <property type="entry name" value="DnaJ_C"/>
    <property type="match status" value="1"/>
</dbReference>
<evidence type="ECO:0000256" key="14">
    <source>
        <dbReference type="PROSITE-ProRule" id="PRU00546"/>
    </source>
</evidence>
<feature type="binding site" evidence="13">
    <location>
        <position position="148"/>
    </location>
    <ligand>
        <name>Zn(2+)</name>
        <dbReference type="ChEBI" id="CHEBI:29105"/>
        <label>1</label>
    </ligand>
</feature>
<dbReference type="InterPro" id="IPR036410">
    <property type="entry name" value="HSP_DnaJ_Cys-rich_dom_sf"/>
</dbReference>
<dbReference type="InterPro" id="IPR012724">
    <property type="entry name" value="DnaJ"/>
</dbReference>
<feature type="zinc finger region" description="CR-type" evidence="14">
    <location>
        <begin position="135"/>
        <end position="217"/>
    </location>
</feature>
<evidence type="ECO:0000259" key="15">
    <source>
        <dbReference type="PROSITE" id="PS50076"/>
    </source>
</evidence>
<dbReference type="Gene3D" id="2.60.260.20">
    <property type="entry name" value="Urease metallochaperone UreE, N-terminal domain"/>
    <property type="match status" value="2"/>
</dbReference>
<keyword evidence="8 13" id="KW-0862">Zinc</keyword>
<dbReference type="OrthoDB" id="9779889at2"/>
<dbReference type="FunFam" id="2.60.260.20:FF:000004">
    <property type="entry name" value="Molecular chaperone DnaJ"/>
    <property type="match status" value="1"/>
</dbReference>
<dbReference type="InterPro" id="IPR001623">
    <property type="entry name" value="DnaJ_domain"/>
</dbReference>
<keyword evidence="9 13" id="KW-0346">Stress response</keyword>
<dbReference type="SUPFAM" id="SSF46565">
    <property type="entry name" value="Chaperone J-domain"/>
    <property type="match status" value="1"/>
</dbReference>
<feature type="binding site" evidence="13">
    <location>
        <position position="208"/>
    </location>
    <ligand>
        <name>Zn(2+)</name>
        <dbReference type="ChEBI" id="CHEBI:29105"/>
        <label>1</label>
    </ligand>
</feature>
<feature type="binding site" evidence="13">
    <location>
        <position position="151"/>
    </location>
    <ligand>
        <name>Zn(2+)</name>
        <dbReference type="ChEBI" id="CHEBI:29105"/>
        <label>1</label>
    </ligand>
</feature>
<dbReference type="GO" id="GO:0005737">
    <property type="term" value="C:cytoplasm"/>
    <property type="evidence" value="ECO:0007669"/>
    <property type="project" value="UniProtKB-SubCell"/>
</dbReference>
<dbReference type="NCBIfam" id="TIGR02349">
    <property type="entry name" value="DnaJ_bact"/>
    <property type="match status" value="1"/>
</dbReference>
<keyword evidence="3 13" id="KW-0963">Cytoplasm</keyword>
<dbReference type="Gene3D" id="2.10.230.10">
    <property type="entry name" value="Heat shock protein DnaJ, cysteine-rich domain"/>
    <property type="match status" value="1"/>
</dbReference>
<feature type="domain" description="J" evidence="15">
    <location>
        <begin position="5"/>
        <end position="69"/>
    </location>
</feature>
<evidence type="ECO:0000256" key="2">
    <source>
        <dbReference type="ARBA" id="ARBA00011738"/>
    </source>
</evidence>
<dbReference type="CDD" id="cd10747">
    <property type="entry name" value="DnaJ_C"/>
    <property type="match status" value="1"/>
</dbReference>
<dbReference type="PANTHER" id="PTHR43096">
    <property type="entry name" value="DNAJ HOMOLOG 1, MITOCHONDRIAL-RELATED"/>
    <property type="match status" value="1"/>
</dbReference>
<keyword evidence="7 13" id="KW-0863">Zinc-finger</keyword>
<dbReference type="Proteomes" id="UP000295788">
    <property type="component" value="Unassembled WGS sequence"/>
</dbReference>
<dbReference type="FunFam" id="2.10.230.10:FF:000002">
    <property type="entry name" value="Molecular chaperone DnaJ"/>
    <property type="match status" value="1"/>
</dbReference>
<dbReference type="PROSITE" id="PS51188">
    <property type="entry name" value="ZF_CR"/>
    <property type="match status" value="1"/>
</dbReference>
<comment type="caution">
    <text evidence="17">The sequence shown here is derived from an EMBL/GenBank/DDBJ whole genome shotgun (WGS) entry which is preliminary data.</text>
</comment>
<feature type="repeat" description="CXXCXGXG motif" evidence="13">
    <location>
        <begin position="205"/>
        <end position="212"/>
    </location>
</feature>
<evidence type="ECO:0000256" key="12">
    <source>
        <dbReference type="ARBA" id="ARBA00067609"/>
    </source>
</evidence>
<dbReference type="InterPro" id="IPR018253">
    <property type="entry name" value="DnaJ_domain_CS"/>
</dbReference>
<dbReference type="GO" id="GO:0008270">
    <property type="term" value="F:zinc ion binding"/>
    <property type="evidence" value="ECO:0007669"/>
    <property type="project" value="UniProtKB-UniRule"/>
</dbReference>
<evidence type="ECO:0000259" key="16">
    <source>
        <dbReference type="PROSITE" id="PS51188"/>
    </source>
</evidence>
<evidence type="ECO:0000256" key="5">
    <source>
        <dbReference type="ARBA" id="ARBA00022723"/>
    </source>
</evidence>
<dbReference type="SUPFAM" id="SSF57938">
    <property type="entry name" value="DnaJ/Hsp40 cysteine-rich domain"/>
    <property type="match status" value="1"/>
</dbReference>
<evidence type="ECO:0000256" key="1">
    <source>
        <dbReference type="ARBA" id="ARBA00004496"/>
    </source>
</evidence>
<name>A0A4R3KLL8_9BACI</name>
<dbReference type="InterPro" id="IPR036869">
    <property type="entry name" value="J_dom_sf"/>
</dbReference>
<evidence type="ECO:0000256" key="7">
    <source>
        <dbReference type="ARBA" id="ARBA00022771"/>
    </source>
</evidence>
<dbReference type="Gene3D" id="1.10.287.110">
    <property type="entry name" value="DnaJ domain"/>
    <property type="match status" value="1"/>
</dbReference>
<dbReference type="RefSeq" id="WP_132767145.1">
    <property type="nucleotide sequence ID" value="NZ_SMAB01000003.1"/>
</dbReference>
<dbReference type="CDD" id="cd10719">
    <property type="entry name" value="DnaJ_zf"/>
    <property type="match status" value="1"/>
</dbReference>
<keyword evidence="5 13" id="KW-0479">Metal-binding</keyword>
<keyword evidence="6 13" id="KW-0677">Repeat</keyword>
<gene>
    <name evidence="13" type="primary">dnaJ</name>
    <name evidence="17" type="ORF">EDD72_10366</name>
</gene>
<dbReference type="InterPro" id="IPR001305">
    <property type="entry name" value="HSP_DnaJ_Cys-rich_dom"/>
</dbReference>
<evidence type="ECO:0000256" key="6">
    <source>
        <dbReference type="ARBA" id="ARBA00022737"/>
    </source>
</evidence>
<comment type="subcellular location">
    <subcellularLocation>
        <location evidence="1 13">Cytoplasm</location>
    </subcellularLocation>
</comment>
<comment type="function">
    <text evidence="13">Participates actively in the response to hyperosmotic and heat shock by preventing the aggregation of stress-denatured proteins and by disaggregating proteins, also in an autonomous, DnaK-independent fashion. Unfolded proteins bind initially to DnaJ; upon interaction with the DnaJ-bound protein, DnaK hydrolyzes its bound ATP, resulting in the formation of a stable complex. GrpE releases ADP from DnaK; ATP binding to DnaK triggers the release of the substrate protein, thus completing the reaction cycle. Several rounds of ATP-dependent interactions between DnaJ, DnaK and GrpE are required for fully efficient folding. Also involved, together with DnaK and GrpE, in the DNA replication of plasmids through activation of initiation proteins.</text>
</comment>
<dbReference type="NCBIfam" id="NF010873">
    <property type="entry name" value="PRK14280.1"/>
    <property type="match status" value="1"/>
</dbReference>
<reference evidence="17 18" key="1">
    <citation type="submission" date="2019-03" db="EMBL/GenBank/DDBJ databases">
        <title>Genomic Encyclopedia of Type Strains, Phase IV (KMG-IV): sequencing the most valuable type-strain genomes for metagenomic binning, comparative biology and taxonomic classification.</title>
        <authorList>
            <person name="Goeker M."/>
        </authorList>
    </citation>
    <scope>NUCLEOTIDE SEQUENCE [LARGE SCALE GENOMIC DNA]</scope>
    <source>
        <strain evidence="17 18">DSM 23802</strain>
    </source>
</reference>
<feature type="binding site" evidence="13">
    <location>
        <position position="205"/>
    </location>
    <ligand>
        <name>Zn(2+)</name>
        <dbReference type="ChEBI" id="CHEBI:29105"/>
        <label>1</label>
    </ligand>
</feature>
<dbReference type="InterPro" id="IPR002939">
    <property type="entry name" value="DnaJ_C"/>
</dbReference>
<evidence type="ECO:0000256" key="9">
    <source>
        <dbReference type="ARBA" id="ARBA00023016"/>
    </source>
</evidence>
<keyword evidence="10 13" id="KW-0143">Chaperone</keyword>
<dbReference type="FunFam" id="1.10.287.110:FF:000031">
    <property type="entry name" value="Molecular chaperone DnaJ"/>
    <property type="match status" value="1"/>
</dbReference>
<evidence type="ECO:0000313" key="17">
    <source>
        <dbReference type="EMBL" id="TCS83743.1"/>
    </source>
</evidence>
<feature type="binding site" evidence="13">
    <location>
        <position position="165"/>
    </location>
    <ligand>
        <name>Zn(2+)</name>
        <dbReference type="ChEBI" id="CHEBI:29105"/>
        <label>2</label>
    </ligand>
</feature>
<feature type="repeat" description="CXXCXGXG motif" evidence="13">
    <location>
        <begin position="165"/>
        <end position="172"/>
    </location>
</feature>
<accession>A0A4R3KLL8</accession>
<dbReference type="PRINTS" id="PR00625">
    <property type="entry name" value="JDOMAIN"/>
</dbReference>
<dbReference type="InterPro" id="IPR008971">
    <property type="entry name" value="HSP40/DnaJ_pept-bd"/>
</dbReference>
<organism evidence="17 18">
    <name type="scientific">Tepidibacillus fermentans</name>
    <dbReference type="NCBI Taxonomy" id="1281767"/>
    <lineage>
        <taxon>Bacteria</taxon>
        <taxon>Bacillati</taxon>
        <taxon>Bacillota</taxon>
        <taxon>Bacilli</taxon>
        <taxon>Bacillales</taxon>
        <taxon>Bacillaceae</taxon>
        <taxon>Tepidibacillus</taxon>
    </lineage>
</organism>
<feature type="binding site" evidence="13">
    <location>
        <position position="168"/>
    </location>
    <ligand>
        <name>Zn(2+)</name>
        <dbReference type="ChEBI" id="CHEBI:29105"/>
        <label>2</label>
    </ligand>
</feature>
<feature type="binding site" evidence="13">
    <location>
        <position position="191"/>
    </location>
    <ligand>
        <name>Zn(2+)</name>
        <dbReference type="ChEBI" id="CHEBI:29105"/>
        <label>2</label>
    </ligand>
</feature>
<dbReference type="NCBIfam" id="NF008035">
    <property type="entry name" value="PRK10767.1"/>
    <property type="match status" value="1"/>
</dbReference>
<evidence type="ECO:0000256" key="11">
    <source>
        <dbReference type="ARBA" id="ARBA00061004"/>
    </source>
</evidence>
<sequence length="378" mass="41655">MSKRDYYEVLGVSKNATEDEIKKAYRKLARQYHPDVNKEPDAVEKFKEVKEAYEVLSDPNKRARYDQFGHEDPTAGFGGGGFGGGGFSSADFGDFGDIFDMFFGGGRRQRNPNAPRRGADLQYSMTLEFKEAVFGKETDITIPREEECDTCHGTGAKPGTKVETCSVCKGTGQQEVVQNTPFGRIVNRRICTACQGKGKIIPHKCTDCYGTGRVKKNKKIHVKIPAGVDDGSQLRVSGEGEPGVNGGPPGDLFILLHVKPHDFFERDGDNIYCEVPLTFAQAALGDEIEVPTLDGRVKLKIPAGTQTGTSFRLKGKGVPHLRFGGRGDQHVKVVVVTPTNLTERQKELLRELGNLSGEETHQQSKSFFERMKKAFMGE</sequence>
<comment type="subunit">
    <text evidence="2 13">Homodimer.</text>
</comment>